<dbReference type="EMBL" id="BAABHO010000037">
    <property type="protein sequence ID" value="GAA4800285.1"/>
    <property type="molecule type" value="Genomic_DNA"/>
</dbReference>
<dbReference type="InterPro" id="IPR050109">
    <property type="entry name" value="HTH-type_TetR-like_transc_reg"/>
</dbReference>
<proteinExistence type="predicted"/>
<evidence type="ECO:0000256" key="3">
    <source>
        <dbReference type="ARBA" id="ARBA00023163"/>
    </source>
</evidence>
<evidence type="ECO:0000313" key="7">
    <source>
        <dbReference type="Proteomes" id="UP001500928"/>
    </source>
</evidence>
<dbReference type="Proteomes" id="UP001500928">
    <property type="component" value="Unassembled WGS sequence"/>
</dbReference>
<dbReference type="Gene3D" id="1.10.357.10">
    <property type="entry name" value="Tetracycline Repressor, domain 2"/>
    <property type="match status" value="1"/>
</dbReference>
<dbReference type="InterPro" id="IPR036271">
    <property type="entry name" value="Tet_transcr_reg_TetR-rel_C_sf"/>
</dbReference>
<dbReference type="Pfam" id="PF00440">
    <property type="entry name" value="TetR_N"/>
    <property type="match status" value="1"/>
</dbReference>
<evidence type="ECO:0000256" key="1">
    <source>
        <dbReference type="ARBA" id="ARBA00023015"/>
    </source>
</evidence>
<keyword evidence="7" id="KW-1185">Reference proteome</keyword>
<keyword evidence="1" id="KW-0805">Transcription regulation</keyword>
<dbReference type="SUPFAM" id="SSF48498">
    <property type="entry name" value="Tetracyclin repressor-like, C-terminal domain"/>
    <property type="match status" value="1"/>
</dbReference>
<dbReference type="PRINTS" id="PR00455">
    <property type="entry name" value="HTHTETR"/>
</dbReference>
<comment type="caution">
    <text evidence="6">The sequence shown here is derived from an EMBL/GenBank/DDBJ whole genome shotgun (WGS) entry which is preliminary data.</text>
</comment>
<gene>
    <name evidence="6" type="ORF">GCM10023200_41410</name>
</gene>
<evidence type="ECO:0000256" key="4">
    <source>
        <dbReference type="PROSITE-ProRule" id="PRU00335"/>
    </source>
</evidence>
<dbReference type="PANTHER" id="PTHR30055">
    <property type="entry name" value="HTH-TYPE TRANSCRIPTIONAL REGULATOR RUTR"/>
    <property type="match status" value="1"/>
</dbReference>
<dbReference type="PROSITE" id="PS50977">
    <property type="entry name" value="HTH_TETR_2"/>
    <property type="match status" value="1"/>
</dbReference>
<dbReference type="Gene3D" id="1.10.10.60">
    <property type="entry name" value="Homeodomain-like"/>
    <property type="match status" value="1"/>
</dbReference>
<keyword evidence="3" id="KW-0804">Transcription</keyword>
<sequence length="210" mass="22483">MRPENEPEGQDRELSFIEKARRTQIIGAAAAVIAEDGIGQASLARIAKRAGVSKGVVSYHFAGKDELMTQVVLAVYEAGAHAMAPAIQAATTPREHLAAYLRSNVAYIAANPEALRAVIEIVSGYSPEGGGRLFEPGADEPIADHLVELFRRGQEDGSFRDFDPLVMAHTVRGAIDVIAPRAVRHPEIDLAAYAEELVALFDAATRGESP</sequence>
<accession>A0ABP9BTD4</accession>
<dbReference type="PANTHER" id="PTHR30055:SF234">
    <property type="entry name" value="HTH-TYPE TRANSCRIPTIONAL REGULATOR BETI"/>
    <property type="match status" value="1"/>
</dbReference>
<keyword evidence="2 4" id="KW-0238">DNA-binding</keyword>
<dbReference type="RefSeq" id="WP_345419583.1">
    <property type="nucleotide sequence ID" value="NZ_BAABHO010000037.1"/>
</dbReference>
<dbReference type="SUPFAM" id="SSF46689">
    <property type="entry name" value="Homeodomain-like"/>
    <property type="match status" value="1"/>
</dbReference>
<dbReference type="InterPro" id="IPR009057">
    <property type="entry name" value="Homeodomain-like_sf"/>
</dbReference>
<protein>
    <submittedName>
        <fullName evidence="6">TetR family transcriptional regulator</fullName>
    </submittedName>
</protein>
<organism evidence="6 7">
    <name type="scientific">Actinomycetospora chlora</name>
    <dbReference type="NCBI Taxonomy" id="663608"/>
    <lineage>
        <taxon>Bacteria</taxon>
        <taxon>Bacillati</taxon>
        <taxon>Actinomycetota</taxon>
        <taxon>Actinomycetes</taxon>
        <taxon>Pseudonocardiales</taxon>
        <taxon>Pseudonocardiaceae</taxon>
        <taxon>Actinomycetospora</taxon>
    </lineage>
</organism>
<feature type="domain" description="HTH tetR-type" evidence="5">
    <location>
        <begin position="19"/>
        <end position="79"/>
    </location>
</feature>
<name>A0ABP9BTD4_9PSEU</name>
<evidence type="ECO:0000256" key="2">
    <source>
        <dbReference type="ARBA" id="ARBA00023125"/>
    </source>
</evidence>
<dbReference type="InterPro" id="IPR023772">
    <property type="entry name" value="DNA-bd_HTH_TetR-type_CS"/>
</dbReference>
<feature type="DNA-binding region" description="H-T-H motif" evidence="4">
    <location>
        <begin position="42"/>
        <end position="61"/>
    </location>
</feature>
<dbReference type="InterPro" id="IPR001647">
    <property type="entry name" value="HTH_TetR"/>
</dbReference>
<reference evidence="7" key="1">
    <citation type="journal article" date="2019" name="Int. J. Syst. Evol. Microbiol.">
        <title>The Global Catalogue of Microorganisms (GCM) 10K type strain sequencing project: providing services to taxonomists for standard genome sequencing and annotation.</title>
        <authorList>
            <consortium name="The Broad Institute Genomics Platform"/>
            <consortium name="The Broad Institute Genome Sequencing Center for Infectious Disease"/>
            <person name="Wu L."/>
            <person name="Ma J."/>
        </authorList>
    </citation>
    <scope>NUCLEOTIDE SEQUENCE [LARGE SCALE GENOMIC DNA]</scope>
    <source>
        <strain evidence="7">JCM 17979</strain>
    </source>
</reference>
<evidence type="ECO:0000259" key="5">
    <source>
        <dbReference type="PROSITE" id="PS50977"/>
    </source>
</evidence>
<dbReference type="PROSITE" id="PS01081">
    <property type="entry name" value="HTH_TETR_1"/>
    <property type="match status" value="1"/>
</dbReference>
<evidence type="ECO:0000313" key="6">
    <source>
        <dbReference type="EMBL" id="GAA4800285.1"/>
    </source>
</evidence>